<reference evidence="11" key="1">
    <citation type="submission" date="2014-08" db="EMBL/GenBank/DDBJ databases">
        <title>Coriobacteriaceae sp. complete genome.</title>
        <authorList>
            <person name="Looft T."/>
            <person name="Bayles D.O."/>
            <person name="Stanton T.B."/>
        </authorList>
    </citation>
    <scope>NUCLEOTIDE SEQUENCE [LARGE SCALE GENOMIC DNA]</scope>
    <source>
        <strain evidence="11">68-1-3</strain>
    </source>
</reference>
<evidence type="ECO:0000256" key="6">
    <source>
        <dbReference type="RuleBase" id="RU362125"/>
    </source>
</evidence>
<dbReference type="InterPro" id="IPR006089">
    <property type="entry name" value="Acyl-CoA_DH_CS"/>
</dbReference>
<dbReference type="RefSeq" id="WP_039689740.1">
    <property type="nucleotide sequence ID" value="NZ_CP009302.1"/>
</dbReference>
<dbReference type="SUPFAM" id="SSF56645">
    <property type="entry name" value="Acyl-CoA dehydrogenase NM domain-like"/>
    <property type="match status" value="1"/>
</dbReference>
<feature type="domain" description="Acyl-CoA dehydrogenase/oxidase C-terminal" evidence="7">
    <location>
        <begin position="229"/>
        <end position="377"/>
    </location>
</feature>
<dbReference type="GO" id="GO:0050660">
    <property type="term" value="F:flavin adenine dinucleotide binding"/>
    <property type="evidence" value="ECO:0007669"/>
    <property type="project" value="InterPro"/>
</dbReference>
<dbReference type="PROSITE" id="PS00072">
    <property type="entry name" value="ACYL_COA_DH_1"/>
    <property type="match status" value="1"/>
</dbReference>
<dbReference type="AlphaFoldDB" id="A0A0A8B503"/>
<dbReference type="Pfam" id="PF00441">
    <property type="entry name" value="Acyl-CoA_dh_1"/>
    <property type="match status" value="1"/>
</dbReference>
<keyword evidence="4 6" id="KW-0274">FAD</keyword>
<proteinExistence type="inferred from homology"/>
<dbReference type="Pfam" id="PF02770">
    <property type="entry name" value="Acyl-CoA_dh_M"/>
    <property type="match status" value="1"/>
</dbReference>
<organism evidence="10 11">
    <name type="scientific">Berryella intestinalis</name>
    <dbReference type="NCBI Taxonomy" id="1531429"/>
    <lineage>
        <taxon>Bacteria</taxon>
        <taxon>Bacillati</taxon>
        <taxon>Actinomycetota</taxon>
        <taxon>Coriobacteriia</taxon>
        <taxon>Eggerthellales</taxon>
        <taxon>Eggerthellaceae</taxon>
        <taxon>Berryella</taxon>
    </lineage>
</organism>
<reference evidence="10 11" key="2">
    <citation type="journal article" date="2015" name="Genome Announc.">
        <title>Complete Genome Sequence of Coriobacteriaceae Strain 68-1-3, a Novel Mucus-Degrading Isolate from the Swine Intestinal Tract.</title>
        <authorList>
            <person name="Looft T."/>
            <person name="Bayles D.O."/>
            <person name="Alt D.P."/>
            <person name="Stanton T.B."/>
        </authorList>
    </citation>
    <scope>NUCLEOTIDE SEQUENCE [LARGE SCALE GENOMIC DNA]</scope>
    <source>
        <strain evidence="10 11">68-1-3</strain>
    </source>
</reference>
<dbReference type="HOGENOM" id="CLU_018204_0_2_11"/>
<evidence type="ECO:0000256" key="2">
    <source>
        <dbReference type="ARBA" id="ARBA00009347"/>
    </source>
</evidence>
<dbReference type="InterPro" id="IPR046373">
    <property type="entry name" value="Acyl-CoA_Oxase/DH_mid-dom_sf"/>
</dbReference>
<feature type="domain" description="Acyl-CoA dehydrogenase/oxidase N-terminal" evidence="9">
    <location>
        <begin position="6"/>
        <end position="106"/>
    </location>
</feature>
<dbReference type="GO" id="GO:0003995">
    <property type="term" value="F:acyl-CoA dehydrogenase activity"/>
    <property type="evidence" value="ECO:0007669"/>
    <property type="project" value="InterPro"/>
</dbReference>
<gene>
    <name evidence="10" type="ORF">JI75_06935</name>
</gene>
<evidence type="ECO:0000256" key="4">
    <source>
        <dbReference type="ARBA" id="ARBA00022827"/>
    </source>
</evidence>
<dbReference type="CDD" id="cd00567">
    <property type="entry name" value="ACAD"/>
    <property type="match status" value="1"/>
</dbReference>
<feature type="domain" description="Acyl-CoA oxidase/dehydrogenase middle" evidence="8">
    <location>
        <begin position="121"/>
        <end position="217"/>
    </location>
</feature>
<dbReference type="InterPro" id="IPR009075">
    <property type="entry name" value="AcylCo_DH/oxidase_C"/>
</dbReference>
<dbReference type="Gene3D" id="1.10.540.10">
    <property type="entry name" value="Acyl-CoA dehydrogenase/oxidase, N-terminal domain"/>
    <property type="match status" value="1"/>
</dbReference>
<dbReference type="KEGG" id="cbac:JI75_06935"/>
<evidence type="ECO:0000256" key="5">
    <source>
        <dbReference type="ARBA" id="ARBA00023002"/>
    </source>
</evidence>
<evidence type="ECO:0000256" key="1">
    <source>
        <dbReference type="ARBA" id="ARBA00001974"/>
    </source>
</evidence>
<keyword evidence="5 6" id="KW-0560">Oxidoreductase</keyword>
<dbReference type="InterPro" id="IPR013786">
    <property type="entry name" value="AcylCoA_DH/ox_N"/>
</dbReference>
<comment type="cofactor">
    <cofactor evidence="1 6">
        <name>FAD</name>
        <dbReference type="ChEBI" id="CHEBI:57692"/>
    </cofactor>
</comment>
<sequence>MDFGYTEEQLRIKRGIREWAKENLTEEVIAAGYKNRGIDPKVAKAWVDSGWGMYGLPEEYGGTPVDHVTMAMIIEELNHAGGNIPMAPNLLIMFDVVEFGSPEQIKYAMDYYKENGYPPYCLAISEPGAGSDNQGMTCLATKSGDGKVHINGTKTWVTQGEHSDGFIVVCKDEDPSRENKNMSMYLVPADAKGVTIEPLNKIGMQIMPFAMVHFDDVVIDEDQTLGIPGKGFLQLMKNFEWERCVLLAELLGEAQAAMDDACAWTSERLQFGKGIKSFQLVQEHICEMQIALSNTRNFLYRTCWKLDNGIWVNNDAALLKRYGAPALTDVCSRALQLMGGLGYTDQTRVSRLMLDCRGFQIGGGTVEIMVHIAGRGILKDYEKAAADPDFLWTI</sequence>
<dbReference type="EMBL" id="CP009302">
    <property type="protein sequence ID" value="AJC12434.1"/>
    <property type="molecule type" value="Genomic_DNA"/>
</dbReference>
<name>A0A0A8B503_9ACTN</name>
<dbReference type="InterPro" id="IPR006091">
    <property type="entry name" value="Acyl-CoA_Oxase/DH_mid-dom"/>
</dbReference>
<keyword evidence="11" id="KW-1185">Reference proteome</keyword>
<keyword evidence="3 6" id="KW-0285">Flavoprotein</keyword>
<protein>
    <submittedName>
        <fullName evidence="10">Acyl-CoA dehydrogenase</fullName>
    </submittedName>
</protein>
<dbReference type="Gene3D" id="1.20.140.10">
    <property type="entry name" value="Butyryl-CoA Dehydrogenase, subunit A, domain 3"/>
    <property type="match status" value="1"/>
</dbReference>
<evidence type="ECO:0000256" key="3">
    <source>
        <dbReference type="ARBA" id="ARBA00022630"/>
    </source>
</evidence>
<dbReference type="PANTHER" id="PTHR43884:SF12">
    <property type="entry name" value="ISOVALERYL-COA DEHYDROGENASE, MITOCHONDRIAL-RELATED"/>
    <property type="match status" value="1"/>
</dbReference>
<dbReference type="STRING" id="1531429.JI75_06935"/>
<dbReference type="PANTHER" id="PTHR43884">
    <property type="entry name" value="ACYL-COA DEHYDROGENASE"/>
    <property type="match status" value="1"/>
</dbReference>
<dbReference type="Pfam" id="PF02771">
    <property type="entry name" value="Acyl-CoA_dh_N"/>
    <property type="match status" value="1"/>
</dbReference>
<evidence type="ECO:0000259" key="7">
    <source>
        <dbReference type="Pfam" id="PF00441"/>
    </source>
</evidence>
<evidence type="ECO:0000259" key="8">
    <source>
        <dbReference type="Pfam" id="PF02770"/>
    </source>
</evidence>
<dbReference type="Gene3D" id="2.40.110.10">
    <property type="entry name" value="Butyryl-CoA Dehydrogenase, subunit A, domain 2"/>
    <property type="match status" value="1"/>
</dbReference>
<evidence type="ECO:0000259" key="9">
    <source>
        <dbReference type="Pfam" id="PF02771"/>
    </source>
</evidence>
<evidence type="ECO:0000313" key="10">
    <source>
        <dbReference type="EMBL" id="AJC12434.1"/>
    </source>
</evidence>
<dbReference type="Proteomes" id="UP000031121">
    <property type="component" value="Chromosome"/>
</dbReference>
<dbReference type="SUPFAM" id="SSF47203">
    <property type="entry name" value="Acyl-CoA dehydrogenase C-terminal domain-like"/>
    <property type="match status" value="1"/>
</dbReference>
<dbReference type="InterPro" id="IPR037069">
    <property type="entry name" value="AcylCoA_DH/ox_N_sf"/>
</dbReference>
<evidence type="ECO:0000313" key="11">
    <source>
        <dbReference type="Proteomes" id="UP000031121"/>
    </source>
</evidence>
<dbReference type="FunFam" id="2.40.110.10:FF:000002">
    <property type="entry name" value="Acyl-CoA dehydrogenase fadE12"/>
    <property type="match status" value="1"/>
</dbReference>
<comment type="similarity">
    <text evidence="2 6">Belongs to the acyl-CoA dehydrogenase family.</text>
</comment>
<dbReference type="InterPro" id="IPR036250">
    <property type="entry name" value="AcylCo_DH-like_C"/>
</dbReference>
<dbReference type="OrthoDB" id="9770681at2"/>
<accession>A0A0A8B503</accession>
<dbReference type="InterPro" id="IPR009100">
    <property type="entry name" value="AcylCoA_DH/oxidase_NM_dom_sf"/>
</dbReference>